<gene>
    <name evidence="1" type="ORF">PAXRUDRAFT_826614</name>
</gene>
<protein>
    <recommendedName>
        <fullName evidence="3">Amidase</fullName>
    </recommendedName>
</protein>
<dbReference type="Gene3D" id="3.90.1300.10">
    <property type="entry name" value="Amidase signature (AS) domain"/>
    <property type="match status" value="1"/>
</dbReference>
<organism evidence="1 2">
    <name type="scientific">Paxillus rubicundulus Ve08.2h10</name>
    <dbReference type="NCBI Taxonomy" id="930991"/>
    <lineage>
        <taxon>Eukaryota</taxon>
        <taxon>Fungi</taxon>
        <taxon>Dikarya</taxon>
        <taxon>Basidiomycota</taxon>
        <taxon>Agaricomycotina</taxon>
        <taxon>Agaricomycetes</taxon>
        <taxon>Agaricomycetidae</taxon>
        <taxon>Boletales</taxon>
        <taxon>Paxilineae</taxon>
        <taxon>Paxillaceae</taxon>
        <taxon>Paxillus</taxon>
    </lineage>
</organism>
<evidence type="ECO:0000313" key="1">
    <source>
        <dbReference type="EMBL" id="KIK95839.1"/>
    </source>
</evidence>
<evidence type="ECO:0008006" key="3">
    <source>
        <dbReference type="Google" id="ProtNLM"/>
    </source>
</evidence>
<keyword evidence="2" id="KW-1185">Reference proteome</keyword>
<dbReference type="OrthoDB" id="6428749at2759"/>
<accession>A0A0D0E431</accession>
<dbReference type="HOGENOM" id="CLU_2159197_0_0_1"/>
<dbReference type="Proteomes" id="UP000054538">
    <property type="component" value="Unassembled WGS sequence"/>
</dbReference>
<proteinExistence type="predicted"/>
<dbReference type="EMBL" id="KN825018">
    <property type="protein sequence ID" value="KIK95839.1"/>
    <property type="molecule type" value="Genomic_DNA"/>
</dbReference>
<sequence>MIPTFRALRLPRDVLPRSFCARNAIERENYRMYDATAMEGLPVGVVVVGKRPEEERVLEAMKLIEGLMKGAGLGYVGIPLWRASRVPGDVPIDSGYCIGAISGRTVPGGVQ</sequence>
<dbReference type="InParanoid" id="A0A0D0E431"/>
<reference evidence="1 2" key="1">
    <citation type="submission" date="2014-04" db="EMBL/GenBank/DDBJ databases">
        <authorList>
            <consortium name="DOE Joint Genome Institute"/>
            <person name="Kuo A."/>
            <person name="Kohler A."/>
            <person name="Jargeat P."/>
            <person name="Nagy L.G."/>
            <person name="Floudas D."/>
            <person name="Copeland A."/>
            <person name="Barry K.W."/>
            <person name="Cichocki N."/>
            <person name="Veneault-Fourrey C."/>
            <person name="LaButti K."/>
            <person name="Lindquist E.A."/>
            <person name="Lipzen A."/>
            <person name="Lundell T."/>
            <person name="Morin E."/>
            <person name="Murat C."/>
            <person name="Sun H."/>
            <person name="Tunlid A."/>
            <person name="Henrissat B."/>
            <person name="Grigoriev I.V."/>
            <person name="Hibbett D.S."/>
            <person name="Martin F."/>
            <person name="Nordberg H.P."/>
            <person name="Cantor M.N."/>
            <person name="Hua S.X."/>
        </authorList>
    </citation>
    <scope>NUCLEOTIDE SEQUENCE [LARGE SCALE GENOMIC DNA]</scope>
    <source>
        <strain evidence="1 2">Ve08.2h10</strain>
    </source>
</reference>
<reference evidence="2" key="2">
    <citation type="submission" date="2015-01" db="EMBL/GenBank/DDBJ databases">
        <title>Evolutionary Origins and Diversification of the Mycorrhizal Mutualists.</title>
        <authorList>
            <consortium name="DOE Joint Genome Institute"/>
            <consortium name="Mycorrhizal Genomics Consortium"/>
            <person name="Kohler A."/>
            <person name="Kuo A."/>
            <person name="Nagy L.G."/>
            <person name="Floudas D."/>
            <person name="Copeland A."/>
            <person name="Barry K.W."/>
            <person name="Cichocki N."/>
            <person name="Veneault-Fourrey C."/>
            <person name="LaButti K."/>
            <person name="Lindquist E.A."/>
            <person name="Lipzen A."/>
            <person name="Lundell T."/>
            <person name="Morin E."/>
            <person name="Murat C."/>
            <person name="Riley R."/>
            <person name="Ohm R."/>
            <person name="Sun H."/>
            <person name="Tunlid A."/>
            <person name="Henrissat B."/>
            <person name="Grigoriev I.V."/>
            <person name="Hibbett D.S."/>
            <person name="Martin F."/>
        </authorList>
    </citation>
    <scope>NUCLEOTIDE SEQUENCE [LARGE SCALE GENOMIC DNA]</scope>
    <source>
        <strain evidence="2">Ve08.2h10</strain>
    </source>
</reference>
<dbReference type="STRING" id="930991.A0A0D0E431"/>
<name>A0A0D0E431_9AGAM</name>
<dbReference type="AlphaFoldDB" id="A0A0D0E431"/>
<evidence type="ECO:0000313" key="2">
    <source>
        <dbReference type="Proteomes" id="UP000054538"/>
    </source>
</evidence>
<dbReference type="InterPro" id="IPR036928">
    <property type="entry name" value="AS_sf"/>
</dbReference>
<dbReference type="SUPFAM" id="SSF75304">
    <property type="entry name" value="Amidase signature (AS) enzymes"/>
    <property type="match status" value="1"/>
</dbReference>